<dbReference type="Proteomes" id="UP000243797">
    <property type="component" value="Unassembled WGS sequence"/>
</dbReference>
<name>A0A2K1QIM5_9PEZI</name>
<accession>A0A2K1QIM5</accession>
<feature type="domain" description="Reticulon" evidence="8">
    <location>
        <begin position="117"/>
        <end position="314"/>
    </location>
</feature>
<evidence type="ECO:0000256" key="4">
    <source>
        <dbReference type="ARBA" id="ARBA00022989"/>
    </source>
</evidence>
<feature type="region of interest" description="Disordered" evidence="7">
    <location>
        <begin position="1"/>
        <end position="21"/>
    </location>
</feature>
<gene>
    <name evidence="9" type="ORF">CAC42_2247</name>
</gene>
<feature type="transmembrane region" description="Helical" evidence="6">
    <location>
        <begin position="155"/>
        <end position="174"/>
    </location>
</feature>
<dbReference type="GO" id="GO:0005789">
    <property type="term" value="C:endoplasmic reticulum membrane"/>
    <property type="evidence" value="ECO:0007669"/>
    <property type="project" value="UniProtKB-SubCell"/>
</dbReference>
<evidence type="ECO:0000256" key="5">
    <source>
        <dbReference type="ARBA" id="ARBA00023136"/>
    </source>
</evidence>
<dbReference type="STRING" id="2082308.A0A2K1QIM5"/>
<evidence type="ECO:0000313" key="10">
    <source>
        <dbReference type="Proteomes" id="UP000243797"/>
    </source>
</evidence>
<feature type="compositionally biased region" description="Low complexity" evidence="7">
    <location>
        <begin position="320"/>
        <end position="335"/>
    </location>
</feature>
<organism evidence="9 10">
    <name type="scientific">Sphaceloma murrayae</name>
    <dbReference type="NCBI Taxonomy" id="2082308"/>
    <lineage>
        <taxon>Eukaryota</taxon>
        <taxon>Fungi</taxon>
        <taxon>Dikarya</taxon>
        <taxon>Ascomycota</taxon>
        <taxon>Pezizomycotina</taxon>
        <taxon>Dothideomycetes</taxon>
        <taxon>Dothideomycetidae</taxon>
        <taxon>Myriangiales</taxon>
        <taxon>Elsinoaceae</taxon>
        <taxon>Sphaceloma</taxon>
    </lineage>
</organism>
<dbReference type="InterPro" id="IPR003388">
    <property type="entry name" value="Reticulon"/>
</dbReference>
<feature type="region of interest" description="Disordered" evidence="7">
    <location>
        <begin position="320"/>
        <end position="401"/>
    </location>
</feature>
<feature type="transmembrane region" description="Helical" evidence="6">
    <location>
        <begin position="245"/>
        <end position="263"/>
    </location>
</feature>
<dbReference type="InParanoid" id="A0A2K1QIM5"/>
<keyword evidence="3 6" id="KW-0256">Endoplasmic reticulum</keyword>
<keyword evidence="10" id="KW-1185">Reference proteome</keyword>
<keyword evidence="5 6" id="KW-0472">Membrane</keyword>
<evidence type="ECO:0000256" key="3">
    <source>
        <dbReference type="ARBA" id="ARBA00022824"/>
    </source>
</evidence>
<keyword evidence="2 6" id="KW-0812">Transmembrane</keyword>
<feature type="transmembrane region" description="Helical" evidence="6">
    <location>
        <begin position="222"/>
        <end position="239"/>
    </location>
</feature>
<evidence type="ECO:0000256" key="7">
    <source>
        <dbReference type="SAM" id="MobiDB-lite"/>
    </source>
</evidence>
<dbReference type="EMBL" id="NKHZ01000081">
    <property type="protein sequence ID" value="PNS15018.1"/>
    <property type="molecule type" value="Genomic_DNA"/>
</dbReference>
<sequence length="401" mass="43399">MADTTAQPSYPNINPGADSGSINGNVNGTAAGIKDSIASIHTRTNARPISLTMTDTQYAADAVSSTAQNISQGPVAQKAKEEANKTSNEFSNVAAARRVPEQQTATGQSLTHYHSMFYNILSWENPRVSAIAYATIVTTIFFTRYVPILKYFFKASYVILGIIAAAEIAGKLVFDKGLATQMRPRKYYTIPRESLEAALEDVEQLINFFVIEFQRIVFAENVYATVSAFSAALISYFLVKFVPKWGIALIATSVVFFVPLIYIQNRELIDGQLNNASTIINQQATQVRDLAAQHTGRAGEVAKSTMSQYSAKAQDLIGQAKSKTAGTTSTPAPASNGLKKEDFPTAPKESFSSIPKESFPAAPQEPFSSAPRESFPSAPSAEPLIKTEIPSDPIPQNFSAQ</sequence>
<proteinExistence type="predicted"/>
<evidence type="ECO:0000256" key="6">
    <source>
        <dbReference type="RuleBase" id="RU363132"/>
    </source>
</evidence>
<keyword evidence="4 6" id="KW-1133">Transmembrane helix</keyword>
<dbReference type="PROSITE" id="PS50845">
    <property type="entry name" value="RETICULON"/>
    <property type="match status" value="1"/>
</dbReference>
<dbReference type="Pfam" id="PF02453">
    <property type="entry name" value="Reticulon"/>
    <property type="match status" value="1"/>
</dbReference>
<evidence type="ECO:0000259" key="8">
    <source>
        <dbReference type="PROSITE" id="PS50845"/>
    </source>
</evidence>
<reference evidence="9 10" key="1">
    <citation type="submission" date="2017-06" db="EMBL/GenBank/DDBJ databases">
        <title>Draft genome sequence of a variant of Elsinoe murrayae.</title>
        <authorList>
            <person name="Cheng Q."/>
        </authorList>
    </citation>
    <scope>NUCLEOTIDE SEQUENCE [LARGE SCALE GENOMIC DNA]</scope>
    <source>
        <strain evidence="9 10">CQ-2017a</strain>
    </source>
</reference>
<evidence type="ECO:0000313" key="9">
    <source>
        <dbReference type="EMBL" id="PNS15018.1"/>
    </source>
</evidence>
<dbReference type="AlphaFoldDB" id="A0A2K1QIM5"/>
<evidence type="ECO:0000256" key="2">
    <source>
        <dbReference type="ARBA" id="ARBA00022692"/>
    </source>
</evidence>
<feature type="compositionally biased region" description="Polar residues" evidence="7">
    <location>
        <begin position="1"/>
        <end position="12"/>
    </location>
</feature>
<comment type="subcellular location">
    <subcellularLocation>
        <location evidence="1 6">Endoplasmic reticulum membrane</location>
        <topology evidence="1 6">Multi-pass membrane protein</topology>
    </subcellularLocation>
</comment>
<comment type="caution">
    <text evidence="9">The sequence shown here is derived from an EMBL/GenBank/DDBJ whole genome shotgun (WGS) entry which is preliminary data.</text>
</comment>
<evidence type="ECO:0000256" key="1">
    <source>
        <dbReference type="ARBA" id="ARBA00004477"/>
    </source>
</evidence>
<protein>
    <recommendedName>
        <fullName evidence="6">Reticulon-like protein</fullName>
    </recommendedName>
</protein>
<dbReference type="OrthoDB" id="567788at2759"/>